<dbReference type="GO" id="GO:0004376">
    <property type="term" value="F:GPI mannosyltransferase activity"/>
    <property type="evidence" value="ECO:0007669"/>
    <property type="project" value="InterPro"/>
</dbReference>
<evidence type="ECO:0000256" key="12">
    <source>
        <dbReference type="RuleBase" id="RU363112"/>
    </source>
</evidence>
<keyword evidence="10 12" id="KW-1133">Transmembrane helix</keyword>
<evidence type="ECO:0000256" key="5">
    <source>
        <dbReference type="ARBA" id="ARBA00022502"/>
    </source>
</evidence>
<dbReference type="GO" id="GO:0031501">
    <property type="term" value="C:mannosyltransferase complex"/>
    <property type="evidence" value="ECO:0007669"/>
    <property type="project" value="TreeGrafter"/>
</dbReference>
<keyword evidence="7 12" id="KW-0808">Transferase</keyword>
<comment type="caution">
    <text evidence="13">The sequence shown here is derived from an EMBL/GenBank/DDBJ whole genome shotgun (WGS) entry which is preliminary data.</text>
</comment>
<dbReference type="EMBL" id="BTGB01000003">
    <property type="protein sequence ID" value="GMM45994.1"/>
    <property type="molecule type" value="Genomic_DNA"/>
</dbReference>
<protein>
    <recommendedName>
        <fullName evidence="4 12">GPI mannosyltransferase 2</fullName>
        <ecNumber evidence="12">2.4.1.-</ecNumber>
    </recommendedName>
</protein>
<keyword evidence="5 12" id="KW-0337">GPI-anchor biosynthesis</keyword>
<feature type="transmembrane region" description="Helical" evidence="12">
    <location>
        <begin position="272"/>
        <end position="290"/>
    </location>
</feature>
<evidence type="ECO:0000256" key="6">
    <source>
        <dbReference type="ARBA" id="ARBA00022676"/>
    </source>
</evidence>
<dbReference type="PANTHER" id="PTHR12468">
    <property type="entry name" value="GPI MANNOSYLTRANSFERASE 2"/>
    <property type="match status" value="1"/>
</dbReference>
<evidence type="ECO:0000256" key="10">
    <source>
        <dbReference type="ARBA" id="ARBA00022989"/>
    </source>
</evidence>
<evidence type="ECO:0000256" key="7">
    <source>
        <dbReference type="ARBA" id="ARBA00022679"/>
    </source>
</evidence>
<dbReference type="EC" id="2.4.1.-" evidence="12"/>
<accession>A0AAV5R5W2</accession>
<reference evidence="13 14" key="1">
    <citation type="journal article" date="2023" name="Elife">
        <title>Identification of key yeast species and microbe-microbe interactions impacting larval growth of Drosophila in the wild.</title>
        <authorList>
            <person name="Mure A."/>
            <person name="Sugiura Y."/>
            <person name="Maeda R."/>
            <person name="Honda K."/>
            <person name="Sakurai N."/>
            <person name="Takahashi Y."/>
            <person name="Watada M."/>
            <person name="Katoh T."/>
            <person name="Gotoh A."/>
            <person name="Gotoh Y."/>
            <person name="Taniguchi I."/>
            <person name="Nakamura K."/>
            <person name="Hayashi T."/>
            <person name="Katayama T."/>
            <person name="Uemura T."/>
            <person name="Hattori Y."/>
        </authorList>
    </citation>
    <scope>NUCLEOTIDE SEQUENCE [LARGE SCALE GENOMIC DNA]</scope>
    <source>
        <strain evidence="13 14">PK-24</strain>
    </source>
</reference>
<comment type="similarity">
    <text evidence="3 12">Belongs to the PIGV family.</text>
</comment>
<feature type="transmembrane region" description="Helical" evidence="12">
    <location>
        <begin position="333"/>
        <end position="353"/>
    </location>
</feature>
<dbReference type="AlphaFoldDB" id="A0AAV5R5W2"/>
<feature type="transmembrane region" description="Helical" evidence="12">
    <location>
        <begin position="183"/>
        <end position="204"/>
    </location>
</feature>
<evidence type="ECO:0000256" key="8">
    <source>
        <dbReference type="ARBA" id="ARBA00022692"/>
    </source>
</evidence>
<comment type="function">
    <text evidence="12">Mannosyltransferase involved in glycosylphosphatidylinositol-anchor biosynthesis.</text>
</comment>
<keyword evidence="9 12" id="KW-0256">Endoplasmic reticulum</keyword>
<gene>
    <name evidence="13" type="ORF">DAPK24_025690</name>
</gene>
<feature type="transmembrane region" description="Helical" evidence="12">
    <location>
        <begin position="244"/>
        <end position="265"/>
    </location>
</feature>
<feature type="transmembrane region" description="Helical" evidence="12">
    <location>
        <begin position="146"/>
        <end position="171"/>
    </location>
</feature>
<keyword evidence="11 12" id="KW-0472">Membrane</keyword>
<name>A0AAV5R5W2_PICKL</name>
<keyword evidence="6 12" id="KW-0328">Glycosyltransferase</keyword>
<comment type="subcellular location">
    <subcellularLocation>
        <location evidence="1 12">Endoplasmic reticulum membrane</location>
        <topology evidence="1 12">Multi-pass membrane protein</topology>
    </subcellularLocation>
</comment>
<sequence length="356" mass="41768">MMSWDSVYILKLSMEGITYEHEWVFAPLLWRFMYKLRVLINTIFQYEMNVYDITLCYFIINCVLLYQICQISKKIVELIIRNDYLKDVSIDSNTINLFTYLRPIGVISLICYSETPAQFFTFYGVYLHLSSFTKSKTFINSKVKYLLSGVMFSVAFGIRSNCLLMGILYLNDLFTLSRKRDKLLSLFTGGILFLSFIYLTYLPYFLYCPERGEWCNSTTKSLVSYLQVTRWNNGFLNYFTLNNIPNFIISLPTVLFIALMNVTLWNVKSVRGLVYISWVYLFTQVFFMNIQIITRVSSFLPITIIALSLGVYECEMKENKLVRVLNDSKFISIYLFGTFIWNFIQPMLFGAFLPPA</sequence>
<dbReference type="GO" id="GO:0006506">
    <property type="term" value="P:GPI anchor biosynthetic process"/>
    <property type="evidence" value="ECO:0007669"/>
    <property type="project" value="UniProtKB-KW"/>
</dbReference>
<dbReference type="GO" id="GO:0005789">
    <property type="term" value="C:endoplasmic reticulum membrane"/>
    <property type="evidence" value="ECO:0007669"/>
    <property type="project" value="UniProtKB-SubCell"/>
</dbReference>
<evidence type="ECO:0000313" key="13">
    <source>
        <dbReference type="EMBL" id="GMM45994.1"/>
    </source>
</evidence>
<feature type="transmembrane region" description="Helical" evidence="12">
    <location>
        <begin position="50"/>
        <end position="69"/>
    </location>
</feature>
<dbReference type="InterPro" id="IPR007315">
    <property type="entry name" value="PIG-V/Gpi18"/>
</dbReference>
<evidence type="ECO:0000256" key="9">
    <source>
        <dbReference type="ARBA" id="ARBA00022824"/>
    </source>
</evidence>
<evidence type="ECO:0000313" key="14">
    <source>
        <dbReference type="Proteomes" id="UP001378960"/>
    </source>
</evidence>
<organism evidence="13 14">
    <name type="scientific">Pichia kluyveri</name>
    <name type="common">Yeast</name>
    <dbReference type="NCBI Taxonomy" id="36015"/>
    <lineage>
        <taxon>Eukaryota</taxon>
        <taxon>Fungi</taxon>
        <taxon>Dikarya</taxon>
        <taxon>Ascomycota</taxon>
        <taxon>Saccharomycotina</taxon>
        <taxon>Pichiomycetes</taxon>
        <taxon>Pichiales</taxon>
        <taxon>Pichiaceae</taxon>
        <taxon>Pichia</taxon>
    </lineage>
</organism>
<dbReference type="Pfam" id="PF04188">
    <property type="entry name" value="Mannosyl_trans2"/>
    <property type="match status" value="2"/>
</dbReference>
<feature type="transmembrane region" description="Helical" evidence="12">
    <location>
        <begin position="104"/>
        <end position="126"/>
    </location>
</feature>
<dbReference type="GO" id="GO:0000009">
    <property type="term" value="F:alpha-1,6-mannosyltransferase activity"/>
    <property type="evidence" value="ECO:0007669"/>
    <property type="project" value="InterPro"/>
</dbReference>
<evidence type="ECO:0000256" key="3">
    <source>
        <dbReference type="ARBA" id="ARBA00008698"/>
    </source>
</evidence>
<keyword evidence="14" id="KW-1185">Reference proteome</keyword>
<evidence type="ECO:0000256" key="2">
    <source>
        <dbReference type="ARBA" id="ARBA00004687"/>
    </source>
</evidence>
<evidence type="ECO:0000256" key="4">
    <source>
        <dbReference type="ARBA" id="ARBA00013795"/>
    </source>
</evidence>
<dbReference type="PANTHER" id="PTHR12468:SF2">
    <property type="entry name" value="GPI MANNOSYLTRANSFERASE 2"/>
    <property type="match status" value="1"/>
</dbReference>
<keyword evidence="8 12" id="KW-0812">Transmembrane</keyword>
<dbReference type="Proteomes" id="UP001378960">
    <property type="component" value="Unassembled WGS sequence"/>
</dbReference>
<evidence type="ECO:0000256" key="11">
    <source>
        <dbReference type="ARBA" id="ARBA00023136"/>
    </source>
</evidence>
<comment type="caution">
    <text evidence="12">Lacks conserved residue(s) required for the propagation of feature annotation.</text>
</comment>
<proteinExistence type="inferred from homology"/>
<evidence type="ECO:0000256" key="1">
    <source>
        <dbReference type="ARBA" id="ARBA00004477"/>
    </source>
</evidence>
<comment type="pathway">
    <text evidence="2 12">Glycolipid biosynthesis; glycosylphosphatidylinositol-anchor biosynthesis.</text>
</comment>